<dbReference type="EC" id="3.4.11.1" evidence="8"/>
<feature type="binding site" evidence="8">
    <location>
        <position position="333"/>
    </location>
    <ligand>
        <name>Mn(2+)</name>
        <dbReference type="ChEBI" id="CHEBI:29035"/>
        <label>2</label>
    </ligand>
</feature>
<comment type="subcellular location">
    <subcellularLocation>
        <location evidence="8">Cytoplasm</location>
    </subcellularLocation>
</comment>
<dbReference type="GO" id="GO:0006508">
    <property type="term" value="P:proteolysis"/>
    <property type="evidence" value="ECO:0007669"/>
    <property type="project" value="UniProtKB-KW"/>
</dbReference>
<dbReference type="InterPro" id="IPR011356">
    <property type="entry name" value="Leucine_aapep/pepB"/>
</dbReference>
<comment type="function">
    <text evidence="7 8">Presumably involved in the processing and regular turnover of intracellular proteins. Catalyzes the removal of unsubstituted N-terminal amino acids from various peptides.</text>
</comment>
<feature type="binding site" evidence="8">
    <location>
        <position position="331"/>
    </location>
    <ligand>
        <name>Mn(2+)</name>
        <dbReference type="ChEBI" id="CHEBI:29035"/>
        <label>1</label>
    </ligand>
</feature>
<feature type="binding site" evidence="8">
    <location>
        <position position="254"/>
    </location>
    <ligand>
        <name>Mn(2+)</name>
        <dbReference type="ChEBI" id="CHEBI:29035"/>
        <label>2</label>
    </ligand>
</feature>
<feature type="binding site" evidence="8">
    <location>
        <position position="333"/>
    </location>
    <ligand>
        <name>Mn(2+)</name>
        <dbReference type="ChEBI" id="CHEBI:29035"/>
        <label>1</label>
    </ligand>
</feature>
<evidence type="ECO:0000256" key="3">
    <source>
        <dbReference type="ARBA" id="ARBA00009528"/>
    </source>
</evidence>
<dbReference type="CDD" id="cd00433">
    <property type="entry name" value="Peptidase_M17"/>
    <property type="match status" value="1"/>
</dbReference>
<evidence type="ECO:0000256" key="6">
    <source>
        <dbReference type="ARBA" id="ARBA00022801"/>
    </source>
</evidence>
<keyword evidence="5 8" id="KW-0645">Protease</keyword>
<sequence>MNIDIKNVDLSTVEAMIIPVYQDKVNNCEWVEKIKKSNAFKGKEGEVFYFTKEEGGLKYEILVGLGEYEKSSAEILRSSIAKATKKAKELKVKTLGIQFTESKNICVGGTVKAIAEGSRLALYTFNKYKSKKEEYDVDIFISKVPEEKIAKATERLEEVNNIIDGVIIARNLVNEPANVIYPETLASEAESIGKDSGFEVEVFGEDKIKSLGMEAFLTVGMGSDKKPKLIVMRYMGDKDSEEITGLVGKGLTYDTGGYSLKPNDSMKDMKSDMGGAAAVIGTISALAKNKVKQNVIAVVAACENAISGGSYKPGDIISSMAGKTIEVLNTDAEGRLTLADAVTYIVRKEKVTKVIDVATLTGAALIALGETTTAVVSNNDEFYGKLIKASEKTGEHFWRLPGYDEYKKMIKSDIADLKNVGGRLAGTITAGLFVGEFVEEKPWLHLDIAGTSWTSTPVSEYVVKGATGAPVRTLYYLVKGPCGCGSHK</sequence>
<dbReference type="SUPFAM" id="SSF52949">
    <property type="entry name" value="Macro domain-like"/>
    <property type="match status" value="1"/>
</dbReference>
<dbReference type="InterPro" id="IPR008283">
    <property type="entry name" value="Peptidase_M17_N"/>
</dbReference>
<feature type="active site" evidence="8">
    <location>
        <position position="335"/>
    </location>
</feature>
<evidence type="ECO:0000313" key="10">
    <source>
        <dbReference type="EMBL" id="CDM68114.1"/>
    </source>
</evidence>
<comment type="catalytic activity">
    <reaction evidence="2 8">
        <text>Release of an N-terminal amino acid, preferentially leucine, but not glutamic or aspartic acids.</text>
        <dbReference type="EC" id="3.4.11.10"/>
    </reaction>
</comment>
<dbReference type="PROSITE" id="PS00631">
    <property type="entry name" value="CYTOSOL_AP"/>
    <property type="match status" value="1"/>
</dbReference>
<dbReference type="SUPFAM" id="SSF53187">
    <property type="entry name" value="Zn-dependent exopeptidases"/>
    <property type="match status" value="1"/>
</dbReference>
<dbReference type="PANTHER" id="PTHR11963:SF23">
    <property type="entry name" value="CYTOSOL AMINOPEPTIDASE"/>
    <property type="match status" value="1"/>
</dbReference>
<dbReference type="HAMAP" id="MF_00181">
    <property type="entry name" value="Cytosol_peptidase_M17"/>
    <property type="match status" value="1"/>
</dbReference>
<keyword evidence="8" id="KW-0963">Cytoplasm</keyword>
<evidence type="ECO:0000256" key="8">
    <source>
        <dbReference type="HAMAP-Rule" id="MF_00181"/>
    </source>
</evidence>
<dbReference type="AlphaFoldDB" id="W6RWV3"/>
<name>W6RWV3_9CLOT</name>
<comment type="similarity">
    <text evidence="3 8">Belongs to the peptidase M17 family.</text>
</comment>
<dbReference type="Gene3D" id="3.40.220.10">
    <property type="entry name" value="Leucine Aminopeptidase, subunit E, domain 1"/>
    <property type="match status" value="1"/>
</dbReference>
<dbReference type="eggNOG" id="COG0260">
    <property type="taxonomic scope" value="Bacteria"/>
</dbReference>
<dbReference type="OrthoDB" id="9809354at2"/>
<feature type="binding site" evidence="8">
    <location>
        <position position="272"/>
    </location>
    <ligand>
        <name>Mn(2+)</name>
        <dbReference type="ChEBI" id="CHEBI:29035"/>
        <label>2</label>
    </ligand>
</feature>
<dbReference type="PANTHER" id="PTHR11963">
    <property type="entry name" value="LEUCINE AMINOPEPTIDASE-RELATED"/>
    <property type="match status" value="1"/>
</dbReference>
<evidence type="ECO:0000259" key="9">
    <source>
        <dbReference type="PROSITE" id="PS00631"/>
    </source>
</evidence>
<dbReference type="Pfam" id="PF00883">
    <property type="entry name" value="Peptidase_M17"/>
    <property type="match status" value="1"/>
</dbReference>
<feature type="binding site" evidence="8">
    <location>
        <position position="249"/>
    </location>
    <ligand>
        <name>Mn(2+)</name>
        <dbReference type="ChEBI" id="CHEBI:29035"/>
        <label>2</label>
    </ligand>
</feature>
<dbReference type="HOGENOM" id="CLU_013734_6_3_9"/>
<dbReference type="Proteomes" id="UP000019426">
    <property type="component" value="Chromosome M2/40_rep1"/>
</dbReference>
<feature type="active site" evidence="8">
    <location>
        <position position="261"/>
    </location>
</feature>
<keyword evidence="8" id="KW-0464">Manganese</keyword>
<dbReference type="PRINTS" id="PR00481">
    <property type="entry name" value="LAMNOPPTDASE"/>
</dbReference>
<evidence type="ECO:0000256" key="1">
    <source>
        <dbReference type="ARBA" id="ARBA00000135"/>
    </source>
</evidence>
<protein>
    <recommendedName>
        <fullName evidence="8">Probable cytosol aminopeptidase</fullName>
        <ecNumber evidence="8">3.4.11.1</ecNumber>
    </recommendedName>
    <alternativeName>
        <fullName evidence="8">Leucine aminopeptidase</fullName>
        <shortName evidence="8">LAP</shortName>
        <ecNumber evidence="8">3.4.11.10</ecNumber>
    </alternativeName>
    <alternativeName>
        <fullName evidence="8">Leucyl aminopeptidase</fullName>
    </alternativeName>
</protein>
<gene>
    <name evidence="8 10" type="primary">pepA</name>
    <name evidence="10" type="ORF">CM240_0950</name>
</gene>
<dbReference type="NCBIfam" id="NF002073">
    <property type="entry name" value="PRK00913.1-2"/>
    <property type="match status" value="1"/>
</dbReference>
<dbReference type="Pfam" id="PF02789">
    <property type="entry name" value="Peptidase_M17_N"/>
    <property type="match status" value="1"/>
</dbReference>
<dbReference type="NCBIfam" id="NF002074">
    <property type="entry name" value="PRK00913.1-4"/>
    <property type="match status" value="1"/>
</dbReference>
<reference evidence="10 11" key="1">
    <citation type="submission" date="2013-11" db="EMBL/GenBank/DDBJ databases">
        <title>Complete genome sequence of Clostridum sp. M2/40.</title>
        <authorList>
            <person name="Wibberg D."/>
            <person name="Puehler A."/>
            <person name="Schlueter A."/>
        </authorList>
    </citation>
    <scope>NUCLEOTIDE SEQUENCE [LARGE SCALE GENOMIC DNA]</scope>
    <source>
        <strain evidence="11">M2/40</strain>
    </source>
</reference>
<accession>W6RWV3</accession>
<evidence type="ECO:0000256" key="5">
    <source>
        <dbReference type="ARBA" id="ARBA00022670"/>
    </source>
</evidence>
<keyword evidence="8" id="KW-0479">Metal-binding</keyword>
<dbReference type="PATRIC" id="fig|1216932.3.peg.937"/>
<dbReference type="STRING" id="1216932.CM240_0950"/>
<dbReference type="GO" id="GO:0005737">
    <property type="term" value="C:cytoplasm"/>
    <property type="evidence" value="ECO:0007669"/>
    <property type="project" value="UniProtKB-SubCell"/>
</dbReference>
<dbReference type="Gene3D" id="3.40.630.10">
    <property type="entry name" value="Zn peptidases"/>
    <property type="match status" value="1"/>
</dbReference>
<dbReference type="EC" id="3.4.11.10" evidence="8"/>
<evidence type="ECO:0000256" key="4">
    <source>
        <dbReference type="ARBA" id="ARBA00022438"/>
    </source>
</evidence>
<dbReference type="GO" id="GO:0070006">
    <property type="term" value="F:metalloaminopeptidase activity"/>
    <property type="evidence" value="ECO:0007669"/>
    <property type="project" value="InterPro"/>
</dbReference>
<feature type="domain" description="Cytosol aminopeptidase" evidence="9">
    <location>
        <begin position="329"/>
        <end position="336"/>
    </location>
</feature>
<feature type="binding site" evidence="8">
    <location>
        <position position="254"/>
    </location>
    <ligand>
        <name>Mn(2+)</name>
        <dbReference type="ChEBI" id="CHEBI:29035"/>
        <label>1</label>
    </ligand>
</feature>
<dbReference type="EMBL" id="HG917868">
    <property type="protein sequence ID" value="CDM68114.1"/>
    <property type="molecule type" value="Genomic_DNA"/>
</dbReference>
<keyword evidence="4 8" id="KW-0031">Aminopeptidase</keyword>
<dbReference type="KEGG" id="clt:CM240_0950"/>
<dbReference type="GO" id="GO:0030145">
    <property type="term" value="F:manganese ion binding"/>
    <property type="evidence" value="ECO:0007669"/>
    <property type="project" value="UniProtKB-UniRule"/>
</dbReference>
<evidence type="ECO:0000256" key="2">
    <source>
        <dbReference type="ARBA" id="ARBA00000967"/>
    </source>
</evidence>
<keyword evidence="11" id="KW-1185">Reference proteome</keyword>
<dbReference type="InterPro" id="IPR043472">
    <property type="entry name" value="Macro_dom-like"/>
</dbReference>
<dbReference type="RefSeq" id="WP_044036971.1">
    <property type="nucleotide sequence ID" value="NZ_HG917868.1"/>
</dbReference>
<dbReference type="InterPro" id="IPR023042">
    <property type="entry name" value="Peptidase_M17_leu_NH2_pept"/>
</dbReference>
<dbReference type="NCBIfam" id="NF002083">
    <property type="entry name" value="PRK00913.3-5"/>
    <property type="match status" value="1"/>
</dbReference>
<evidence type="ECO:0000313" key="11">
    <source>
        <dbReference type="Proteomes" id="UP000019426"/>
    </source>
</evidence>
<keyword evidence="6 8" id="KW-0378">Hydrolase</keyword>
<dbReference type="InterPro" id="IPR000819">
    <property type="entry name" value="Peptidase_M17_C"/>
</dbReference>
<comment type="catalytic activity">
    <reaction evidence="1 8">
        <text>Release of an N-terminal amino acid, Xaa-|-Yaa-, in which Xaa is preferably Leu, but may be other amino acids including Pro although not Arg or Lys, and Yaa may be Pro. Amino acid amides and methyl esters are also readily hydrolyzed, but rates on arylamides are exceedingly low.</text>
        <dbReference type="EC" id="3.4.11.1"/>
    </reaction>
</comment>
<organism evidence="10 11">
    <name type="scientific">Clostridium bornimense</name>
    <dbReference type="NCBI Taxonomy" id="1216932"/>
    <lineage>
        <taxon>Bacteria</taxon>
        <taxon>Bacillati</taxon>
        <taxon>Bacillota</taxon>
        <taxon>Clostridia</taxon>
        <taxon>Eubacteriales</taxon>
        <taxon>Clostridiaceae</taxon>
        <taxon>Clostridium</taxon>
    </lineage>
</organism>
<evidence type="ECO:0000256" key="7">
    <source>
        <dbReference type="ARBA" id="ARBA00049972"/>
    </source>
</evidence>
<comment type="cofactor">
    <cofactor evidence="8">
        <name>Mn(2+)</name>
        <dbReference type="ChEBI" id="CHEBI:29035"/>
    </cofactor>
    <text evidence="8">Binds 2 manganese ions per subunit.</text>
</comment>
<proteinExistence type="inferred from homology"/>